<name>A0A5B7J786_PORTR</name>
<reference evidence="2 3" key="1">
    <citation type="submission" date="2019-05" db="EMBL/GenBank/DDBJ databases">
        <title>Another draft genome of Portunus trituberculatus and its Hox gene families provides insights of decapod evolution.</title>
        <authorList>
            <person name="Jeong J.-H."/>
            <person name="Song I."/>
            <person name="Kim S."/>
            <person name="Choi T."/>
            <person name="Kim D."/>
            <person name="Ryu S."/>
            <person name="Kim W."/>
        </authorList>
    </citation>
    <scope>NUCLEOTIDE SEQUENCE [LARGE SCALE GENOMIC DNA]</scope>
    <source>
        <tissue evidence="2">Muscle</tissue>
    </source>
</reference>
<evidence type="ECO:0000313" key="2">
    <source>
        <dbReference type="EMBL" id="MPC90323.1"/>
    </source>
</evidence>
<evidence type="ECO:0000313" key="3">
    <source>
        <dbReference type="Proteomes" id="UP000324222"/>
    </source>
</evidence>
<gene>
    <name evidence="2" type="ORF">E2C01_085300</name>
</gene>
<proteinExistence type="predicted"/>
<organism evidence="2 3">
    <name type="scientific">Portunus trituberculatus</name>
    <name type="common">Swimming crab</name>
    <name type="synonym">Neptunus trituberculatus</name>
    <dbReference type="NCBI Taxonomy" id="210409"/>
    <lineage>
        <taxon>Eukaryota</taxon>
        <taxon>Metazoa</taxon>
        <taxon>Ecdysozoa</taxon>
        <taxon>Arthropoda</taxon>
        <taxon>Crustacea</taxon>
        <taxon>Multicrustacea</taxon>
        <taxon>Malacostraca</taxon>
        <taxon>Eumalacostraca</taxon>
        <taxon>Eucarida</taxon>
        <taxon>Decapoda</taxon>
        <taxon>Pleocyemata</taxon>
        <taxon>Brachyura</taxon>
        <taxon>Eubrachyura</taxon>
        <taxon>Portunoidea</taxon>
        <taxon>Portunidae</taxon>
        <taxon>Portuninae</taxon>
        <taxon>Portunus</taxon>
    </lineage>
</organism>
<sequence>MAFSWMSGQQVAVRGSLTHIPHRGCGAKSTTETERQSDSQTAKHTDHSNTSYTTQHNTSIPVGNFILHSIVCGALRYDVTASCRGENRG</sequence>
<dbReference type="EMBL" id="VSRR010083977">
    <property type="protein sequence ID" value="MPC90323.1"/>
    <property type="molecule type" value="Genomic_DNA"/>
</dbReference>
<accession>A0A5B7J786</accession>
<keyword evidence="3" id="KW-1185">Reference proteome</keyword>
<feature type="region of interest" description="Disordered" evidence="1">
    <location>
        <begin position="16"/>
        <end position="57"/>
    </location>
</feature>
<feature type="compositionally biased region" description="Polar residues" evidence="1">
    <location>
        <begin position="48"/>
        <end position="57"/>
    </location>
</feature>
<evidence type="ECO:0000256" key="1">
    <source>
        <dbReference type="SAM" id="MobiDB-lite"/>
    </source>
</evidence>
<comment type="caution">
    <text evidence="2">The sequence shown here is derived from an EMBL/GenBank/DDBJ whole genome shotgun (WGS) entry which is preliminary data.</text>
</comment>
<dbReference type="AlphaFoldDB" id="A0A5B7J786"/>
<dbReference type="Proteomes" id="UP000324222">
    <property type="component" value="Unassembled WGS sequence"/>
</dbReference>
<protein>
    <submittedName>
        <fullName evidence="2">Uncharacterized protein</fullName>
    </submittedName>
</protein>
<feature type="compositionally biased region" description="Basic and acidic residues" evidence="1">
    <location>
        <begin position="31"/>
        <end position="47"/>
    </location>
</feature>